<organism evidence="9 10">
    <name type="scientific">Kitasatospora cineracea</name>
    <dbReference type="NCBI Taxonomy" id="88074"/>
    <lineage>
        <taxon>Bacteria</taxon>
        <taxon>Bacillati</taxon>
        <taxon>Actinomycetota</taxon>
        <taxon>Actinomycetes</taxon>
        <taxon>Kitasatosporales</taxon>
        <taxon>Streptomycetaceae</taxon>
        <taxon>Kitasatospora</taxon>
    </lineage>
</organism>
<comment type="caution">
    <text evidence="9">The sequence shown here is derived from an EMBL/GenBank/DDBJ whole genome shotgun (WGS) entry which is preliminary data.</text>
</comment>
<feature type="transmembrane region" description="Helical" evidence="6">
    <location>
        <begin position="516"/>
        <end position="537"/>
    </location>
</feature>
<feature type="transmembrane region" description="Helical" evidence="6">
    <location>
        <begin position="145"/>
        <end position="178"/>
    </location>
</feature>
<dbReference type="InterPro" id="IPR032694">
    <property type="entry name" value="CopC/D"/>
</dbReference>
<feature type="transmembrane region" description="Helical" evidence="6">
    <location>
        <begin position="237"/>
        <end position="258"/>
    </location>
</feature>
<keyword evidence="7" id="KW-0732">Signal</keyword>
<dbReference type="Proteomes" id="UP000267408">
    <property type="component" value="Unassembled WGS sequence"/>
</dbReference>
<evidence type="ECO:0000256" key="3">
    <source>
        <dbReference type="ARBA" id="ARBA00022692"/>
    </source>
</evidence>
<feature type="transmembrane region" description="Helical" evidence="6">
    <location>
        <begin position="369"/>
        <end position="389"/>
    </location>
</feature>
<evidence type="ECO:0000259" key="8">
    <source>
        <dbReference type="Pfam" id="PF05425"/>
    </source>
</evidence>
<dbReference type="InterPro" id="IPR008457">
    <property type="entry name" value="Cu-R_CopD_dom"/>
</dbReference>
<dbReference type="Pfam" id="PF05425">
    <property type="entry name" value="CopD"/>
    <property type="match status" value="1"/>
</dbReference>
<keyword evidence="3 6" id="KW-0812">Transmembrane</keyword>
<keyword evidence="4 6" id="KW-1133">Transmembrane helix</keyword>
<dbReference type="Pfam" id="PF09678">
    <property type="entry name" value="Caa3_CtaG"/>
    <property type="match status" value="1"/>
</dbReference>
<dbReference type="AlphaFoldDB" id="A0A8G1XCB3"/>
<accession>A0A8G1XCB3</accession>
<evidence type="ECO:0000256" key="2">
    <source>
        <dbReference type="ARBA" id="ARBA00022475"/>
    </source>
</evidence>
<gene>
    <name evidence="9" type="ORF">EDD39_1146</name>
</gene>
<feature type="transmembrane region" description="Helical" evidence="6">
    <location>
        <begin position="401"/>
        <end position="423"/>
    </location>
</feature>
<dbReference type="InterPro" id="IPR019108">
    <property type="entry name" value="Caa3_assmbl_CtaG-rel"/>
</dbReference>
<evidence type="ECO:0000256" key="6">
    <source>
        <dbReference type="SAM" id="Phobius"/>
    </source>
</evidence>
<dbReference type="GO" id="GO:0005886">
    <property type="term" value="C:plasma membrane"/>
    <property type="evidence" value="ECO:0007669"/>
    <property type="project" value="UniProtKB-SubCell"/>
</dbReference>
<sequence>MPADLSFPRPRTAAVAAAAAVPGAAALAAVAFTRSGTGTAVGLAGPGALTDWGLPLARAVADTSAVVTVGLLLLVLLLPSPTTKLTAAQSRHVLWVCAAALTWAGASCAVLVLTLSDLLALPVGDVLAGSGSLADFALNIPQGRALALSTLTALAVGTFSPALGTATAVRTTLLLSLAGLLPPVFTGHSAAAGNHDSAVVTLAVHVLAAAVWVGGLAGLLVLAVRDRPALAGAVRRFSPLALWCLIAVAASGTANAALRLESPADLLHTRYGQLVLAKAALLVLLASIGHLHRRRCLPRLGTEPAPFVRLAAVEGLLMAATLGLAVALSRSPAPATGQQLATPTERALGYAMPEPLTALRLFTALRPDAVFLLLITFATLAYLAGVRTLRRRGDRWPPGRTAAWLAGVGVLALVTQSGLATYGKVLFSVHMGQHMTLAMIVPILLVMGAPVTLALRALPATGPGGRPGARAWLLALVHSRPAKVAGHPLVAMALFISASFSVYFTPLFETGMRTHWGHLAMQLHFMGVGILFFWVIIGVDPAPRRIPHFAKFVLLVLAMPFHSFFSIALMSSKELVAGRWFAPLVRNWGPSLADDQFAAGSIAWATGDIPILITVVALAVQWMRSDRREARRIDRQIDRGDGNDPHAAYNAYLARLHARDTAARSTARDTP</sequence>
<evidence type="ECO:0000256" key="1">
    <source>
        <dbReference type="ARBA" id="ARBA00004651"/>
    </source>
</evidence>
<evidence type="ECO:0000256" key="4">
    <source>
        <dbReference type="ARBA" id="ARBA00022989"/>
    </source>
</evidence>
<feature type="transmembrane region" description="Helical" evidence="6">
    <location>
        <begin position="92"/>
        <end position="113"/>
    </location>
</feature>
<evidence type="ECO:0000256" key="7">
    <source>
        <dbReference type="SAM" id="SignalP"/>
    </source>
</evidence>
<evidence type="ECO:0000313" key="10">
    <source>
        <dbReference type="Proteomes" id="UP000267408"/>
    </source>
</evidence>
<dbReference type="GO" id="GO:0006825">
    <property type="term" value="P:copper ion transport"/>
    <property type="evidence" value="ECO:0007669"/>
    <property type="project" value="InterPro"/>
</dbReference>
<protein>
    <submittedName>
        <fullName evidence="9">Putative copper resistance protein D</fullName>
    </submittedName>
</protein>
<feature type="transmembrane region" description="Helical" evidence="6">
    <location>
        <begin position="52"/>
        <end position="80"/>
    </location>
</feature>
<feature type="transmembrane region" description="Helical" evidence="6">
    <location>
        <begin position="549"/>
        <end position="570"/>
    </location>
</feature>
<feature type="transmembrane region" description="Helical" evidence="6">
    <location>
        <begin position="270"/>
        <end position="289"/>
    </location>
</feature>
<feature type="signal peptide" evidence="7">
    <location>
        <begin position="1"/>
        <end position="28"/>
    </location>
</feature>
<feature type="transmembrane region" description="Helical" evidence="6">
    <location>
        <begin position="198"/>
        <end position="225"/>
    </location>
</feature>
<dbReference type="PANTHER" id="PTHR34820">
    <property type="entry name" value="INNER MEMBRANE PROTEIN YEBZ"/>
    <property type="match status" value="1"/>
</dbReference>
<evidence type="ECO:0000313" key="9">
    <source>
        <dbReference type="EMBL" id="ROR43011.1"/>
    </source>
</evidence>
<dbReference type="RefSeq" id="WP_100837056.1">
    <property type="nucleotide sequence ID" value="NZ_RJVJ01000001.1"/>
</dbReference>
<feature type="transmembrane region" description="Helical" evidence="6">
    <location>
        <begin position="310"/>
        <end position="328"/>
    </location>
</feature>
<feature type="transmembrane region" description="Helical" evidence="6">
    <location>
        <begin position="484"/>
        <end position="504"/>
    </location>
</feature>
<proteinExistence type="predicted"/>
<reference evidence="9 10" key="1">
    <citation type="submission" date="2018-11" db="EMBL/GenBank/DDBJ databases">
        <title>Sequencing the genomes of 1000 actinobacteria strains.</title>
        <authorList>
            <person name="Klenk H.-P."/>
        </authorList>
    </citation>
    <scope>NUCLEOTIDE SEQUENCE [LARGE SCALE GENOMIC DNA]</scope>
    <source>
        <strain evidence="9 10">DSM 44780</strain>
    </source>
</reference>
<feature type="transmembrane region" description="Helical" evidence="6">
    <location>
        <begin position="435"/>
        <end position="458"/>
    </location>
</feature>
<feature type="domain" description="Copper resistance protein D" evidence="8">
    <location>
        <begin position="232"/>
        <end position="328"/>
    </location>
</feature>
<feature type="chain" id="PRO_5034103116" evidence="7">
    <location>
        <begin position="29"/>
        <end position="671"/>
    </location>
</feature>
<name>A0A8G1XCB3_9ACTN</name>
<feature type="transmembrane region" description="Helical" evidence="6">
    <location>
        <begin position="602"/>
        <end position="623"/>
    </location>
</feature>
<evidence type="ECO:0000256" key="5">
    <source>
        <dbReference type="ARBA" id="ARBA00023136"/>
    </source>
</evidence>
<keyword evidence="2" id="KW-1003">Cell membrane</keyword>
<comment type="subcellular location">
    <subcellularLocation>
        <location evidence="1">Cell membrane</location>
        <topology evidence="1">Multi-pass membrane protein</topology>
    </subcellularLocation>
</comment>
<keyword evidence="5 6" id="KW-0472">Membrane</keyword>
<dbReference type="EMBL" id="RJVJ01000001">
    <property type="protein sequence ID" value="ROR43011.1"/>
    <property type="molecule type" value="Genomic_DNA"/>
</dbReference>
<dbReference type="PANTHER" id="PTHR34820:SF4">
    <property type="entry name" value="INNER MEMBRANE PROTEIN YEBZ"/>
    <property type="match status" value="1"/>
</dbReference>